<accession>A0A0D8ZNI1</accession>
<reference evidence="3 4" key="1">
    <citation type="submission" date="2015-02" db="EMBL/GenBank/DDBJ databases">
        <title>Draft genome of a novel marine cyanobacterium (Chroococcales) isolated from South Atlantic Ocean.</title>
        <authorList>
            <person name="Rigonato J."/>
            <person name="Alvarenga D.O."/>
            <person name="Branco L.H."/>
            <person name="Varani A.M."/>
            <person name="Brandini F.P."/>
            <person name="Fiore M.F."/>
        </authorList>
    </citation>
    <scope>NUCLEOTIDE SEQUENCE [LARGE SCALE GENOMIC DNA]</scope>
    <source>
        <strain evidence="3 4">CENA595</strain>
    </source>
</reference>
<organism evidence="3 4">
    <name type="scientific">Aliterella atlantica CENA595</name>
    <dbReference type="NCBI Taxonomy" id="1618023"/>
    <lineage>
        <taxon>Bacteria</taxon>
        <taxon>Bacillati</taxon>
        <taxon>Cyanobacteriota</taxon>
        <taxon>Cyanophyceae</taxon>
        <taxon>Chroococcidiopsidales</taxon>
        <taxon>Aliterellaceae</taxon>
        <taxon>Aliterella</taxon>
    </lineage>
</organism>
<feature type="transmembrane region" description="Helical" evidence="1">
    <location>
        <begin position="7"/>
        <end position="24"/>
    </location>
</feature>
<dbReference type="EMBL" id="JYON01000029">
    <property type="protein sequence ID" value="KJH70039.1"/>
    <property type="molecule type" value="Genomic_DNA"/>
</dbReference>
<evidence type="ECO:0000313" key="3">
    <source>
        <dbReference type="EMBL" id="KJH70039.1"/>
    </source>
</evidence>
<gene>
    <name evidence="3" type="ORF">UH38_20630</name>
</gene>
<keyword evidence="4" id="KW-1185">Reference proteome</keyword>
<dbReference type="Proteomes" id="UP000032452">
    <property type="component" value="Unassembled WGS sequence"/>
</dbReference>
<dbReference type="Gene3D" id="3.10.450.40">
    <property type="match status" value="1"/>
</dbReference>
<evidence type="ECO:0000313" key="4">
    <source>
        <dbReference type="Proteomes" id="UP000032452"/>
    </source>
</evidence>
<proteinExistence type="predicted"/>
<dbReference type="Pfam" id="PF03413">
    <property type="entry name" value="PepSY"/>
    <property type="match status" value="1"/>
</dbReference>
<sequence>MNAKQKIASAIGAGVLLMGGALWFKPKEAQASPHNTAPSISLVQAVETVLAANPGATAIEANLERDRNTLAWEIELDNDTEVYVNANTNQIVRTEQKWNVSNIPFLGEWIPN</sequence>
<evidence type="ECO:0000259" key="2">
    <source>
        <dbReference type="Pfam" id="PF03413"/>
    </source>
</evidence>
<name>A0A0D8ZNI1_9CYAN</name>
<dbReference type="STRING" id="1618023.UH38_20630"/>
<evidence type="ECO:0000256" key="1">
    <source>
        <dbReference type="SAM" id="Phobius"/>
    </source>
</evidence>
<keyword evidence="1" id="KW-0812">Transmembrane</keyword>
<keyword evidence="1" id="KW-0472">Membrane</keyword>
<feature type="domain" description="PepSY" evidence="2">
    <location>
        <begin position="40"/>
        <end position="94"/>
    </location>
</feature>
<dbReference type="InterPro" id="IPR025711">
    <property type="entry name" value="PepSY"/>
</dbReference>
<comment type="caution">
    <text evidence="3">The sequence shown here is derived from an EMBL/GenBank/DDBJ whole genome shotgun (WGS) entry which is preliminary data.</text>
</comment>
<protein>
    <recommendedName>
        <fullName evidence="2">PepSY domain-containing protein</fullName>
    </recommendedName>
</protein>
<keyword evidence="1" id="KW-1133">Transmembrane helix</keyword>
<dbReference type="RefSeq" id="WP_045056582.1">
    <property type="nucleotide sequence ID" value="NZ_CAWMDP010000025.1"/>
</dbReference>
<dbReference type="AlphaFoldDB" id="A0A0D8ZNI1"/>
<dbReference type="OrthoDB" id="582547at2"/>